<keyword evidence="2" id="KW-1185">Reference proteome</keyword>
<sequence>MAKEVFNVNISPIEVNKIIKEKIRAEMVDYEECKLESNKYITVTTFQKYYLRNNSNAALVLICDNTLGNTRVKAVGTGGGTAGLAFDFGAGDSFAAKVKELLKSYIVN</sequence>
<proteinExistence type="predicted"/>
<comment type="caution">
    <text evidence="1">The sequence shown here is derived from an EMBL/GenBank/DDBJ whole genome shotgun (WGS) entry which is preliminary data.</text>
</comment>
<organism evidence="1 2">
    <name type="scientific">Romboutsia weinsteinii</name>
    <dbReference type="NCBI Taxonomy" id="2020949"/>
    <lineage>
        <taxon>Bacteria</taxon>
        <taxon>Bacillati</taxon>
        <taxon>Bacillota</taxon>
        <taxon>Clostridia</taxon>
        <taxon>Peptostreptococcales</taxon>
        <taxon>Peptostreptococcaceae</taxon>
        <taxon>Romboutsia</taxon>
    </lineage>
</organism>
<evidence type="ECO:0000313" key="1">
    <source>
        <dbReference type="EMBL" id="RDY26700.1"/>
    </source>
</evidence>
<dbReference type="InterPro" id="IPR046117">
    <property type="entry name" value="DUF6054"/>
</dbReference>
<dbReference type="RefSeq" id="WP_094366687.1">
    <property type="nucleotide sequence ID" value="NZ_NOJY02000021.1"/>
</dbReference>
<accession>A0A371J1P7</accession>
<dbReference type="EMBL" id="NOJY02000021">
    <property type="protein sequence ID" value="RDY26700.1"/>
    <property type="molecule type" value="Genomic_DNA"/>
</dbReference>
<dbReference type="Pfam" id="PF19524">
    <property type="entry name" value="DUF6054"/>
    <property type="match status" value="1"/>
</dbReference>
<dbReference type="Proteomes" id="UP000215694">
    <property type="component" value="Unassembled WGS sequence"/>
</dbReference>
<evidence type="ECO:0000313" key="2">
    <source>
        <dbReference type="Proteomes" id="UP000215694"/>
    </source>
</evidence>
<dbReference type="AlphaFoldDB" id="A0A371J1P7"/>
<name>A0A371J1P7_9FIRM</name>
<dbReference type="OrthoDB" id="1757109at2"/>
<gene>
    <name evidence="1" type="ORF">CHL78_012165</name>
</gene>
<protein>
    <submittedName>
        <fullName evidence="1">Uncharacterized protein</fullName>
    </submittedName>
</protein>
<reference evidence="1 2" key="1">
    <citation type="journal article" date="2017" name="Genome Announc.">
        <title>Draft Genome Sequence of Romboutsia weinsteinii sp. nov. Strain CCRI-19649(T) Isolated from Surface Water.</title>
        <authorList>
            <person name="Maheux A.F."/>
            <person name="Boudreau D.K."/>
            <person name="Berube E."/>
            <person name="Boissinot M."/>
            <person name="Cantin P."/>
            <person name="Raymond F."/>
            <person name="Corbeil J."/>
            <person name="Omar R.F."/>
            <person name="Bergeron M.G."/>
        </authorList>
    </citation>
    <scope>NUCLEOTIDE SEQUENCE [LARGE SCALE GENOMIC DNA]</scope>
    <source>
        <strain evidence="1 2">CCRI-19649</strain>
    </source>
</reference>